<dbReference type="PANTHER" id="PTHR19278">
    <property type="entry name" value="OROTATE PHOSPHORIBOSYLTRANSFERASE"/>
    <property type="match status" value="1"/>
</dbReference>
<feature type="binding site" description="in other chain" evidence="6">
    <location>
        <position position="121"/>
    </location>
    <ligand>
        <name>5-phospho-alpha-D-ribose 1-diphosphate</name>
        <dbReference type="ChEBI" id="CHEBI:58017"/>
        <note>ligand shared between dimeric partners</note>
    </ligand>
</feature>
<keyword evidence="6" id="KW-0460">Magnesium</keyword>
<comment type="pathway">
    <text evidence="1 6">Pyrimidine metabolism; UMP biosynthesis via de novo pathway; UMP from orotate: step 1/2.</text>
</comment>
<dbReference type="InterPro" id="IPR000836">
    <property type="entry name" value="PRTase_dom"/>
</dbReference>
<feature type="binding site" evidence="6">
    <location>
        <position position="120"/>
    </location>
    <ligand>
        <name>5-phospho-alpha-D-ribose 1-diphosphate</name>
        <dbReference type="ChEBI" id="CHEBI:58017"/>
        <note>ligand shared between dimeric partners</note>
    </ligand>
</feature>
<gene>
    <name evidence="6" type="primary">pyrE</name>
    <name evidence="8" type="ORF">Ahu01nite_089890</name>
</gene>
<dbReference type="InterPro" id="IPR023031">
    <property type="entry name" value="OPRT"/>
</dbReference>
<comment type="function">
    <text evidence="6">Catalyzes the transfer of a ribosyl phosphate group from 5-phosphoribose 1-diphosphate to orotate, leading to the formation of orotidine monophosphate (OMP).</text>
</comment>
<protein>
    <recommendedName>
        <fullName evidence="2 6">Orotate phosphoribosyltransferase</fullName>
        <shortName evidence="6">OPRT</shortName>
        <shortName evidence="6">OPRTase</shortName>
        <ecNumber evidence="2 6">2.4.2.10</ecNumber>
    </recommendedName>
</protein>
<dbReference type="Proteomes" id="UP000603200">
    <property type="component" value="Unassembled WGS sequence"/>
</dbReference>
<feature type="binding site" description="in other chain" evidence="6">
    <location>
        <position position="55"/>
    </location>
    <ligand>
        <name>5-phospho-alpha-D-ribose 1-diphosphate</name>
        <dbReference type="ChEBI" id="CHEBI:58017"/>
        <note>ligand shared between dimeric partners</note>
    </ligand>
</feature>
<dbReference type="CDD" id="cd06223">
    <property type="entry name" value="PRTases_typeI"/>
    <property type="match status" value="1"/>
</dbReference>
<feature type="binding site" evidence="6">
    <location>
        <position position="124"/>
    </location>
    <ligand>
        <name>5-phospho-alpha-D-ribose 1-diphosphate</name>
        <dbReference type="ChEBI" id="CHEBI:58017"/>
        <note>ligand shared between dimeric partners</note>
    </ligand>
</feature>
<accession>A0ABQ4A4W6</accession>
<comment type="cofactor">
    <cofactor evidence="6">
        <name>Mg(2+)</name>
        <dbReference type="ChEBI" id="CHEBI:18420"/>
    </cofactor>
</comment>
<organism evidence="8 9">
    <name type="scientific">Winogradskya humida</name>
    <dbReference type="NCBI Taxonomy" id="113566"/>
    <lineage>
        <taxon>Bacteria</taxon>
        <taxon>Bacillati</taxon>
        <taxon>Actinomycetota</taxon>
        <taxon>Actinomycetes</taxon>
        <taxon>Micromonosporales</taxon>
        <taxon>Micromonosporaceae</taxon>
        <taxon>Winogradskya</taxon>
    </lineage>
</organism>
<feature type="binding site" evidence="6">
    <location>
        <position position="150"/>
    </location>
    <ligand>
        <name>orotate</name>
        <dbReference type="ChEBI" id="CHEBI:30839"/>
    </ligand>
</feature>
<evidence type="ECO:0000256" key="4">
    <source>
        <dbReference type="ARBA" id="ARBA00022679"/>
    </source>
</evidence>
<proteinExistence type="inferred from homology"/>
<feature type="binding site" evidence="6">
    <location>
        <position position="178"/>
    </location>
    <ligand>
        <name>orotate</name>
        <dbReference type="ChEBI" id="CHEBI:30839"/>
    </ligand>
</feature>
<comment type="catalytic activity">
    <reaction evidence="6">
        <text>orotidine 5'-phosphate + diphosphate = orotate + 5-phospho-alpha-D-ribose 1-diphosphate</text>
        <dbReference type="Rhea" id="RHEA:10380"/>
        <dbReference type="ChEBI" id="CHEBI:30839"/>
        <dbReference type="ChEBI" id="CHEBI:33019"/>
        <dbReference type="ChEBI" id="CHEBI:57538"/>
        <dbReference type="ChEBI" id="CHEBI:58017"/>
        <dbReference type="EC" id="2.4.2.10"/>
    </reaction>
</comment>
<evidence type="ECO:0000256" key="3">
    <source>
        <dbReference type="ARBA" id="ARBA00022676"/>
    </source>
</evidence>
<evidence type="ECO:0000256" key="1">
    <source>
        <dbReference type="ARBA" id="ARBA00004889"/>
    </source>
</evidence>
<evidence type="ECO:0000256" key="6">
    <source>
        <dbReference type="HAMAP-Rule" id="MF_01208"/>
    </source>
</evidence>
<keyword evidence="4 6" id="KW-0808">Transferase</keyword>
<dbReference type="Pfam" id="PF00156">
    <property type="entry name" value="Pribosyltran"/>
    <property type="match status" value="1"/>
</dbReference>
<evidence type="ECO:0000313" key="9">
    <source>
        <dbReference type="Proteomes" id="UP000603200"/>
    </source>
</evidence>
<dbReference type="InterPro" id="IPR004467">
    <property type="entry name" value="Or_phspho_trans_dom"/>
</dbReference>
<keyword evidence="9" id="KW-1185">Reference proteome</keyword>
<comment type="caution">
    <text evidence="8">The sequence shown here is derived from an EMBL/GenBank/DDBJ whole genome shotgun (WGS) entry which is preliminary data.</text>
</comment>
<dbReference type="EC" id="2.4.2.10" evidence="2 6"/>
<comment type="caution">
    <text evidence="6">Lacks conserved residue(s) required for the propagation of feature annotation.</text>
</comment>
<dbReference type="Gene3D" id="3.40.50.2020">
    <property type="match status" value="1"/>
</dbReference>
<dbReference type="HAMAP" id="MF_01208">
    <property type="entry name" value="PyrE"/>
    <property type="match status" value="1"/>
</dbReference>
<comment type="similarity">
    <text evidence="6">Belongs to the purine/pyrimidine phosphoribosyltransferase family. PyrE subfamily.</text>
</comment>
<keyword evidence="3 6" id="KW-0328">Glycosyltransferase</keyword>
<evidence type="ECO:0000256" key="5">
    <source>
        <dbReference type="ARBA" id="ARBA00022975"/>
    </source>
</evidence>
<evidence type="ECO:0000313" key="8">
    <source>
        <dbReference type="EMBL" id="GIE25887.1"/>
    </source>
</evidence>
<evidence type="ECO:0000259" key="7">
    <source>
        <dbReference type="Pfam" id="PF00156"/>
    </source>
</evidence>
<feature type="binding site" description="in other chain" evidence="6">
    <location>
        <begin position="146"/>
        <end position="154"/>
    </location>
    <ligand>
        <name>5-phospho-alpha-D-ribose 1-diphosphate</name>
        <dbReference type="ChEBI" id="CHEBI:58017"/>
        <note>ligand shared between dimeric partners</note>
    </ligand>
</feature>
<sequence length="206" mass="22323">MPDPEPPVRETLHDLLIDRFESSLRDLLGCYLVTDSDLARQVRDVSRLTGEFVLRSGRTATEYFDKYQFEADPVLLDQLAEQMAVLIPEGTEVLAGLEMGGIAVVTAVARHAKLPTAFVRKQAKQYGTARLSEGAEVAGRRVLIIEDVVTSGGQVVISTEELRKLGAHVDHALCVIDRQEGGSEALSEAGITLRALLTRAALEAAA</sequence>
<reference evidence="8 9" key="1">
    <citation type="submission" date="2021-01" db="EMBL/GenBank/DDBJ databases">
        <title>Whole genome shotgun sequence of Actinoplanes humidus NBRC 14915.</title>
        <authorList>
            <person name="Komaki H."/>
            <person name="Tamura T."/>
        </authorList>
    </citation>
    <scope>NUCLEOTIDE SEQUENCE [LARGE SCALE GENOMIC DNA]</scope>
    <source>
        <strain evidence="8 9">NBRC 14915</strain>
    </source>
</reference>
<dbReference type="EMBL" id="BOMN01000130">
    <property type="protein sequence ID" value="GIE25887.1"/>
    <property type="molecule type" value="Genomic_DNA"/>
</dbReference>
<feature type="domain" description="Phosphoribosyltransferase" evidence="7">
    <location>
        <begin position="87"/>
        <end position="182"/>
    </location>
</feature>
<dbReference type="PANTHER" id="PTHR19278:SF9">
    <property type="entry name" value="URIDINE 5'-MONOPHOSPHATE SYNTHASE"/>
    <property type="match status" value="1"/>
</dbReference>
<dbReference type="SUPFAM" id="SSF53271">
    <property type="entry name" value="PRTase-like"/>
    <property type="match status" value="1"/>
</dbReference>
<comment type="subunit">
    <text evidence="6">Homodimer.</text>
</comment>
<name>A0ABQ4A4W6_9ACTN</name>
<keyword evidence="5 6" id="KW-0665">Pyrimidine biosynthesis</keyword>
<dbReference type="InterPro" id="IPR029057">
    <property type="entry name" value="PRTase-like"/>
</dbReference>
<dbReference type="NCBIfam" id="TIGR00336">
    <property type="entry name" value="pyrE"/>
    <property type="match status" value="1"/>
</dbReference>
<evidence type="ECO:0000256" key="2">
    <source>
        <dbReference type="ARBA" id="ARBA00011971"/>
    </source>
</evidence>